<feature type="region of interest" description="Sigma-70 factor domain-2" evidence="7">
    <location>
        <begin position="66"/>
        <end position="135"/>
    </location>
</feature>
<dbReference type="InterPro" id="IPR013325">
    <property type="entry name" value="RNA_pol_sigma_r2"/>
</dbReference>
<comment type="function">
    <text evidence="7">Sigma factors are initiation factors that promote the attachment of RNA polymerase to specific initiation sites and are then released. This sigma factor is involved in regulation of expression of heat shock genes.</text>
</comment>
<organism evidence="12 13">
    <name type="scientific">OM182 bacterium BACL3 MAG-120507-bin80</name>
    <dbReference type="NCBI Taxonomy" id="1655577"/>
    <lineage>
        <taxon>Bacteria</taxon>
        <taxon>Pseudomonadati</taxon>
        <taxon>Pseudomonadota</taxon>
        <taxon>Gammaproteobacteria</taxon>
        <taxon>OMG group</taxon>
        <taxon>OM182 clade</taxon>
    </lineage>
</organism>
<dbReference type="Pfam" id="PF04545">
    <property type="entry name" value="Sigma70_r4"/>
    <property type="match status" value="1"/>
</dbReference>
<evidence type="ECO:0000256" key="9">
    <source>
        <dbReference type="SAM" id="MobiDB-lite"/>
    </source>
</evidence>
<dbReference type="GO" id="GO:0016987">
    <property type="term" value="F:sigma factor activity"/>
    <property type="evidence" value="ECO:0007669"/>
    <property type="project" value="UniProtKB-UniRule"/>
</dbReference>
<keyword evidence="3 7" id="KW-0346">Stress response</keyword>
<name>A0A0R2S5Y0_9GAMM</name>
<evidence type="ECO:0000256" key="5">
    <source>
        <dbReference type="ARBA" id="ARBA00023125"/>
    </source>
</evidence>
<dbReference type="NCBIfam" id="TIGR02937">
    <property type="entry name" value="sigma70-ECF"/>
    <property type="match status" value="1"/>
</dbReference>
<feature type="short sequence motif" description="Interaction with polymerase core subunit RpoC" evidence="7">
    <location>
        <begin position="90"/>
        <end position="93"/>
    </location>
</feature>
<keyword evidence="6 7" id="KW-0804">Transcription</keyword>
<proteinExistence type="inferred from homology"/>
<comment type="subcellular location">
    <subcellularLocation>
        <location evidence="7">Cytoplasm</location>
    </subcellularLocation>
</comment>
<dbReference type="PANTHER" id="PTHR30376">
    <property type="entry name" value="SIGMA FACTOR RPOH HEAT SHOCK RELATED"/>
    <property type="match status" value="1"/>
</dbReference>
<accession>A0A0R2S5Y0</accession>
<evidence type="ECO:0000259" key="11">
    <source>
        <dbReference type="PROSITE" id="PS00716"/>
    </source>
</evidence>
<dbReference type="InterPro" id="IPR007630">
    <property type="entry name" value="RNA_pol_sigma70_r4"/>
</dbReference>
<dbReference type="AlphaFoldDB" id="A0A0R2S5Y0"/>
<dbReference type="GO" id="GO:0005737">
    <property type="term" value="C:cytoplasm"/>
    <property type="evidence" value="ECO:0007669"/>
    <property type="project" value="UniProtKB-SubCell"/>
</dbReference>
<dbReference type="PROSITE" id="PS00716">
    <property type="entry name" value="SIGMA70_2"/>
    <property type="match status" value="1"/>
</dbReference>
<dbReference type="Proteomes" id="UP000051934">
    <property type="component" value="Unassembled WGS sequence"/>
</dbReference>
<dbReference type="EMBL" id="LIBB01000373">
    <property type="protein sequence ID" value="KRO70222.1"/>
    <property type="molecule type" value="Genomic_DNA"/>
</dbReference>
<dbReference type="InterPro" id="IPR050813">
    <property type="entry name" value="Sigma-70_Factor"/>
</dbReference>
<evidence type="ECO:0000256" key="6">
    <source>
        <dbReference type="ARBA" id="ARBA00023163"/>
    </source>
</evidence>
<dbReference type="HAMAP" id="MF_00961">
    <property type="entry name" value="Sigma70_RpoH"/>
    <property type="match status" value="1"/>
</dbReference>
<feature type="region of interest" description="Disordered" evidence="9">
    <location>
        <begin position="1"/>
        <end position="22"/>
    </location>
</feature>
<dbReference type="PANTHER" id="PTHR30376:SF3">
    <property type="entry name" value="RNA POLYMERASE SIGMA FACTOR RPOH"/>
    <property type="match status" value="1"/>
</dbReference>
<dbReference type="NCBIfam" id="NF005143">
    <property type="entry name" value="PRK06596.1"/>
    <property type="match status" value="1"/>
</dbReference>
<dbReference type="Gene3D" id="1.20.140.160">
    <property type="match status" value="1"/>
</dbReference>
<dbReference type="GO" id="GO:0006352">
    <property type="term" value="P:DNA-templated transcription initiation"/>
    <property type="evidence" value="ECO:0007669"/>
    <property type="project" value="UniProtKB-UniRule"/>
</dbReference>
<dbReference type="Gene3D" id="1.20.120.1810">
    <property type="match status" value="1"/>
</dbReference>
<evidence type="ECO:0000256" key="2">
    <source>
        <dbReference type="ARBA" id="ARBA00023015"/>
    </source>
</evidence>
<evidence type="ECO:0000259" key="10">
    <source>
        <dbReference type="PROSITE" id="PS00715"/>
    </source>
</evidence>
<comment type="subunit">
    <text evidence="7">Interacts with the RNA polymerase core enzyme.</text>
</comment>
<dbReference type="InterPro" id="IPR000943">
    <property type="entry name" value="RNA_pol_sigma70"/>
</dbReference>
<comment type="caution">
    <text evidence="7">Lacks conserved residue(s) required for the propagation of feature annotation.</text>
</comment>
<dbReference type="NCBIfam" id="TIGR02392">
    <property type="entry name" value="rpoH_proteo"/>
    <property type="match status" value="1"/>
</dbReference>
<evidence type="ECO:0000313" key="12">
    <source>
        <dbReference type="EMBL" id="KRO70222.1"/>
    </source>
</evidence>
<feature type="DNA-binding region" description="H-T-H motif" evidence="7">
    <location>
        <begin position="265"/>
        <end position="284"/>
    </location>
</feature>
<dbReference type="GO" id="GO:0003677">
    <property type="term" value="F:DNA binding"/>
    <property type="evidence" value="ECO:0007669"/>
    <property type="project" value="UniProtKB-UniRule"/>
</dbReference>
<dbReference type="PRINTS" id="PR00046">
    <property type="entry name" value="SIGMA70FCT"/>
</dbReference>
<dbReference type="InterPro" id="IPR014284">
    <property type="entry name" value="RNA_pol_sigma-70_dom"/>
</dbReference>
<dbReference type="FunFam" id="1.10.10.10:FF:000285">
    <property type="entry name" value="RNA polymerase sigma factor RpoH"/>
    <property type="match status" value="1"/>
</dbReference>
<keyword evidence="5 7" id="KW-0238">DNA-binding</keyword>
<dbReference type="FunFam" id="1.20.120.1810:FF:000001">
    <property type="entry name" value="RNA polymerase sigma factor RpoH"/>
    <property type="match status" value="1"/>
</dbReference>
<keyword evidence="4 7" id="KW-0731">Sigma factor</keyword>
<keyword evidence="2 7" id="KW-0805">Transcription regulation</keyword>
<evidence type="ECO:0000256" key="8">
    <source>
        <dbReference type="NCBIfam" id="TIGR02392"/>
    </source>
</evidence>
<feature type="domain" description="RNA polymerase sigma-70" evidence="10">
    <location>
        <begin position="90"/>
        <end position="103"/>
    </location>
</feature>
<keyword evidence="1 7" id="KW-0963">Cytoplasm</keyword>
<dbReference type="CDD" id="cd06171">
    <property type="entry name" value="Sigma70_r4"/>
    <property type="match status" value="1"/>
</dbReference>
<gene>
    <name evidence="7" type="primary">rpoH</name>
    <name evidence="12" type="ORF">ABR69_07675</name>
</gene>
<evidence type="ECO:0000256" key="1">
    <source>
        <dbReference type="ARBA" id="ARBA00022490"/>
    </source>
</evidence>
<evidence type="ECO:0000256" key="4">
    <source>
        <dbReference type="ARBA" id="ARBA00023082"/>
    </source>
</evidence>
<evidence type="ECO:0000256" key="3">
    <source>
        <dbReference type="ARBA" id="ARBA00023016"/>
    </source>
</evidence>
<dbReference type="PROSITE" id="PS00715">
    <property type="entry name" value="SIGMA70_1"/>
    <property type="match status" value="1"/>
</dbReference>
<comment type="similarity">
    <text evidence="7">Belongs to the sigma-70 factor family. RpoH subfamily.</text>
</comment>
<dbReference type="SUPFAM" id="SSF88946">
    <property type="entry name" value="Sigma2 domain of RNA polymerase sigma factors"/>
    <property type="match status" value="1"/>
</dbReference>
<reference evidence="12 13" key="1">
    <citation type="submission" date="2015-10" db="EMBL/GenBank/DDBJ databases">
        <title>Metagenome-Assembled Genomes uncover a global brackish microbiome.</title>
        <authorList>
            <person name="Hugerth L.W."/>
            <person name="Larsson J."/>
            <person name="Alneberg J."/>
            <person name="Lindh M.V."/>
            <person name="Legrand C."/>
            <person name="Pinhassi J."/>
            <person name="Andersson A.F."/>
        </authorList>
    </citation>
    <scope>NUCLEOTIDE SEQUENCE [LARGE SCALE GENOMIC DNA]</scope>
    <source>
        <strain evidence="12">BACL4 MAG-120507-bin80</strain>
    </source>
</reference>
<evidence type="ECO:0000313" key="13">
    <source>
        <dbReference type="Proteomes" id="UP000051934"/>
    </source>
</evidence>
<sequence>MSTTFQGNTGTSLQAFDPSFGPNTPGRDLSAYMTSVNSIAILTPEHELELAKQYYYDDNVDAARQLVLAHLRFVVHLAKSYSGYGLSQADLIQEGNVGLMKAVKRYNPEVGVRLVSFAVHWIKAEMHEFILRNWRIVKIATTKAQRKLFFNLRSSKKRLGWLSNDEADAVAEDLGVDVKVVQQMEGRMASYDMAFDADNDSDDEAAYKAPAYFLEDQSSDLALQIEEEEWEETTNNSLYLAMEGLDERSKDILASRWLSDDKATLHELADKYGISAERVRQLEKNAMNKIKAKMVA</sequence>
<comment type="caution">
    <text evidence="12">The sequence shown here is derived from an EMBL/GenBank/DDBJ whole genome shotgun (WGS) entry which is preliminary data.</text>
</comment>
<protein>
    <recommendedName>
        <fullName evidence="7 8">RNA polymerase sigma factor RpoH</fullName>
    </recommendedName>
    <alternativeName>
        <fullName evidence="7">RNA polymerase sigma-32 factor</fullName>
    </alternativeName>
</protein>
<dbReference type="GO" id="GO:0009408">
    <property type="term" value="P:response to heat"/>
    <property type="evidence" value="ECO:0007669"/>
    <property type="project" value="UniProtKB-UniRule"/>
</dbReference>
<dbReference type="InterPro" id="IPR007627">
    <property type="entry name" value="RNA_pol_sigma70_r2"/>
</dbReference>
<dbReference type="Pfam" id="PF04542">
    <property type="entry name" value="Sigma70_r2"/>
    <property type="match status" value="1"/>
</dbReference>
<dbReference type="InterPro" id="IPR013324">
    <property type="entry name" value="RNA_pol_sigma_r3/r4-like"/>
</dbReference>
<feature type="compositionally biased region" description="Polar residues" evidence="9">
    <location>
        <begin position="1"/>
        <end position="14"/>
    </location>
</feature>
<dbReference type="SUPFAM" id="SSF88659">
    <property type="entry name" value="Sigma3 and sigma4 domains of RNA polymerase sigma factors"/>
    <property type="match status" value="1"/>
</dbReference>
<evidence type="ECO:0000256" key="7">
    <source>
        <dbReference type="HAMAP-Rule" id="MF_00961"/>
    </source>
</evidence>
<feature type="domain" description="RNA polymerase sigma-70" evidence="11">
    <location>
        <begin position="264"/>
        <end position="290"/>
    </location>
</feature>
<dbReference type="InterPro" id="IPR012759">
    <property type="entry name" value="RNA_pol_sigma_RpoH_proteobac"/>
</dbReference>